<feature type="compositionally biased region" description="Basic residues" evidence="1">
    <location>
        <begin position="53"/>
        <end position="66"/>
    </location>
</feature>
<name>A0A6S6VUD9_9PLEO</name>
<reference evidence="2" key="1">
    <citation type="submission" date="2021-02" db="EMBL/GenBank/DDBJ databases">
        <authorList>
            <person name="Syme A R."/>
            <person name="Syme A R."/>
            <person name="Moolhuijzen P."/>
        </authorList>
    </citation>
    <scope>NUCLEOTIDE SEQUENCE</scope>
    <source>
        <strain evidence="2">W1-1</strain>
    </source>
</reference>
<feature type="compositionally biased region" description="Basic residues" evidence="1">
    <location>
        <begin position="187"/>
        <end position="198"/>
    </location>
</feature>
<protein>
    <submittedName>
        <fullName evidence="2">Uncharacterized protein</fullName>
    </submittedName>
</protein>
<proteinExistence type="predicted"/>
<accession>A0A6S6VUD9</accession>
<sequence>MAPLNTPGGARRTNPSSSQRNQTHSANTGAGVASPNPRFTSQPGNYRGSSPRGRGRGTRGGNRRGSRTGLTLPSLETLSFVYGHPDPASAPLTLTPGGLQDPITQENDTVAPGLGDDNKSSTEKEGDGEGVEDTPPSAAGEEEDHKRFRAPTTPPTPSRRAGLQMKAASMPPQDSPEKARRVVSNAKLHKVLGGRKKK</sequence>
<organism evidence="2 3">
    <name type="scientific">Pyrenophora teres f. teres</name>
    <dbReference type="NCBI Taxonomy" id="97479"/>
    <lineage>
        <taxon>Eukaryota</taxon>
        <taxon>Fungi</taxon>
        <taxon>Dikarya</taxon>
        <taxon>Ascomycota</taxon>
        <taxon>Pezizomycotina</taxon>
        <taxon>Dothideomycetes</taxon>
        <taxon>Pleosporomycetidae</taxon>
        <taxon>Pleosporales</taxon>
        <taxon>Pleosporineae</taxon>
        <taxon>Pleosporaceae</taxon>
        <taxon>Pyrenophora</taxon>
    </lineage>
</organism>
<dbReference type="EMBL" id="HG992977">
    <property type="protein sequence ID" value="CAE6996100.1"/>
    <property type="molecule type" value="Genomic_DNA"/>
</dbReference>
<feature type="compositionally biased region" description="Basic and acidic residues" evidence="1">
    <location>
        <begin position="116"/>
        <end position="127"/>
    </location>
</feature>
<feature type="compositionally biased region" description="Low complexity" evidence="1">
    <location>
        <begin position="43"/>
        <end position="52"/>
    </location>
</feature>
<gene>
    <name evidence="2" type="ORF">PTTW11_00264</name>
</gene>
<dbReference type="Proteomes" id="UP000472372">
    <property type="component" value="Chromosome 1"/>
</dbReference>
<evidence type="ECO:0000313" key="2">
    <source>
        <dbReference type="EMBL" id="CAE6996100.1"/>
    </source>
</evidence>
<dbReference type="AlphaFoldDB" id="A0A6S6VUD9"/>
<evidence type="ECO:0000313" key="3">
    <source>
        <dbReference type="Proteomes" id="UP000472372"/>
    </source>
</evidence>
<evidence type="ECO:0000256" key="1">
    <source>
        <dbReference type="SAM" id="MobiDB-lite"/>
    </source>
</evidence>
<feature type="compositionally biased region" description="Polar residues" evidence="1">
    <location>
        <begin position="13"/>
        <end position="28"/>
    </location>
</feature>
<feature type="region of interest" description="Disordered" evidence="1">
    <location>
        <begin position="1"/>
        <end position="198"/>
    </location>
</feature>